<dbReference type="GO" id="GO:0005886">
    <property type="term" value="C:plasma membrane"/>
    <property type="evidence" value="ECO:0007669"/>
    <property type="project" value="TreeGrafter"/>
</dbReference>
<dbReference type="STRING" id="1676925.ENSPKIP00000037322"/>
<evidence type="ECO:0000313" key="5">
    <source>
        <dbReference type="Ensembl" id="ENSPKIP00000037322.1"/>
    </source>
</evidence>
<name>A0A3B3T2J7_9TELE</name>
<feature type="domain" description="Ig-like" evidence="4">
    <location>
        <begin position="1"/>
        <end position="63"/>
    </location>
</feature>
<dbReference type="GO" id="GO:0007420">
    <property type="term" value="P:brain development"/>
    <property type="evidence" value="ECO:0007669"/>
    <property type="project" value="TreeGrafter"/>
</dbReference>
<dbReference type="PANTHER" id="PTHR44170:SF36">
    <property type="entry name" value="L1 CELL ADHESION MOLECULE"/>
    <property type="match status" value="1"/>
</dbReference>
<dbReference type="Proteomes" id="UP000261540">
    <property type="component" value="Unplaced"/>
</dbReference>
<dbReference type="GO" id="GO:0007411">
    <property type="term" value="P:axon guidance"/>
    <property type="evidence" value="ECO:0007669"/>
    <property type="project" value="TreeGrafter"/>
</dbReference>
<dbReference type="GeneTree" id="ENSGT00940000157506"/>
<dbReference type="SUPFAM" id="SSF48726">
    <property type="entry name" value="Immunoglobulin"/>
    <property type="match status" value="2"/>
</dbReference>
<evidence type="ECO:0000256" key="1">
    <source>
        <dbReference type="ARBA" id="ARBA00022737"/>
    </source>
</evidence>
<feature type="domain" description="Ig-like" evidence="4">
    <location>
        <begin position="67"/>
        <end position="158"/>
    </location>
</feature>
<accession>A0A3B3T2J7</accession>
<dbReference type="Gene3D" id="2.60.40.10">
    <property type="entry name" value="Immunoglobulins"/>
    <property type="match status" value="2"/>
</dbReference>
<evidence type="ECO:0000256" key="3">
    <source>
        <dbReference type="SAM" id="Phobius"/>
    </source>
</evidence>
<evidence type="ECO:0000256" key="2">
    <source>
        <dbReference type="ARBA" id="ARBA00023157"/>
    </source>
</evidence>
<sequence>IFRWLKDGQQFDPAADPRLSVSENSGSFSISGEGPISQYQGRYRCYASNELGTAVSTEARLITESTPTLAKEKKVQIKVEQGDKVILYCNPPFSTTKPHIHWMDRSEFIYPGYSVFLSLLFYGSLYFSNVLSTDSRNDYICHAQYIFARTILPKEPVSLIV</sequence>
<keyword evidence="3" id="KW-0472">Membrane</keyword>
<dbReference type="GO" id="GO:0098632">
    <property type="term" value="F:cell-cell adhesion mediator activity"/>
    <property type="evidence" value="ECO:0007669"/>
    <property type="project" value="TreeGrafter"/>
</dbReference>
<protein>
    <recommendedName>
        <fullName evidence="4">Ig-like domain-containing protein</fullName>
    </recommendedName>
</protein>
<keyword evidence="6" id="KW-1185">Reference proteome</keyword>
<dbReference type="InterPro" id="IPR007110">
    <property type="entry name" value="Ig-like_dom"/>
</dbReference>
<dbReference type="InterPro" id="IPR013783">
    <property type="entry name" value="Ig-like_fold"/>
</dbReference>
<reference evidence="5" key="1">
    <citation type="submission" date="2025-08" db="UniProtKB">
        <authorList>
            <consortium name="Ensembl"/>
        </authorList>
    </citation>
    <scope>IDENTIFICATION</scope>
</reference>
<keyword evidence="3" id="KW-1133">Transmembrane helix</keyword>
<dbReference type="GO" id="GO:0030424">
    <property type="term" value="C:axon"/>
    <property type="evidence" value="ECO:0007669"/>
    <property type="project" value="TreeGrafter"/>
</dbReference>
<dbReference type="PROSITE" id="PS50835">
    <property type="entry name" value="IG_LIKE"/>
    <property type="match status" value="2"/>
</dbReference>
<proteinExistence type="predicted"/>
<keyword evidence="3" id="KW-0812">Transmembrane</keyword>
<dbReference type="InterPro" id="IPR036179">
    <property type="entry name" value="Ig-like_dom_sf"/>
</dbReference>
<reference evidence="5" key="2">
    <citation type="submission" date="2025-09" db="UniProtKB">
        <authorList>
            <consortium name="Ensembl"/>
        </authorList>
    </citation>
    <scope>IDENTIFICATION</scope>
</reference>
<evidence type="ECO:0000259" key="4">
    <source>
        <dbReference type="PROSITE" id="PS50835"/>
    </source>
</evidence>
<organism evidence="5 6">
    <name type="scientific">Paramormyrops kingsleyae</name>
    <dbReference type="NCBI Taxonomy" id="1676925"/>
    <lineage>
        <taxon>Eukaryota</taxon>
        <taxon>Metazoa</taxon>
        <taxon>Chordata</taxon>
        <taxon>Craniata</taxon>
        <taxon>Vertebrata</taxon>
        <taxon>Euteleostomi</taxon>
        <taxon>Actinopterygii</taxon>
        <taxon>Neopterygii</taxon>
        <taxon>Teleostei</taxon>
        <taxon>Osteoglossocephala</taxon>
        <taxon>Osteoglossomorpha</taxon>
        <taxon>Osteoglossiformes</taxon>
        <taxon>Mormyridae</taxon>
        <taxon>Paramormyrops</taxon>
    </lineage>
</organism>
<dbReference type="PANTHER" id="PTHR44170">
    <property type="entry name" value="PROTEIN SIDEKICK"/>
    <property type="match status" value="1"/>
</dbReference>
<keyword evidence="1" id="KW-0677">Repeat</keyword>
<dbReference type="Ensembl" id="ENSPKIT00000018285.1">
    <property type="protein sequence ID" value="ENSPKIP00000037322.1"/>
    <property type="gene ID" value="ENSPKIG00000015551.1"/>
</dbReference>
<evidence type="ECO:0000313" key="6">
    <source>
        <dbReference type="Proteomes" id="UP000261540"/>
    </source>
</evidence>
<feature type="transmembrane region" description="Helical" evidence="3">
    <location>
        <begin position="108"/>
        <end position="127"/>
    </location>
</feature>
<dbReference type="AlphaFoldDB" id="A0A3B3T2J7"/>
<keyword evidence="2" id="KW-1015">Disulfide bond</keyword>